<accession>A0ABV1NI23</accession>
<organism evidence="2 3">
    <name type="scientific">Halomonas aquatica</name>
    <dbReference type="NCBI Taxonomy" id="3151123"/>
    <lineage>
        <taxon>Bacteria</taxon>
        <taxon>Pseudomonadati</taxon>
        <taxon>Pseudomonadota</taxon>
        <taxon>Gammaproteobacteria</taxon>
        <taxon>Oceanospirillales</taxon>
        <taxon>Halomonadaceae</taxon>
        <taxon>Halomonas</taxon>
    </lineage>
</organism>
<name>A0ABV1NI23_9GAMM</name>
<evidence type="ECO:0000313" key="3">
    <source>
        <dbReference type="Proteomes" id="UP001442468"/>
    </source>
</evidence>
<comment type="caution">
    <text evidence="2">The sequence shown here is derived from an EMBL/GenBank/DDBJ whole genome shotgun (WGS) entry which is preliminary data.</text>
</comment>
<reference evidence="2 3" key="1">
    <citation type="submission" date="2024-05" db="EMBL/GenBank/DDBJ databases">
        <title>Halomonas sp. SSM6 16S ribosomal RNA gene Genome sequencing and assembly.</title>
        <authorList>
            <person name="Yook S."/>
        </authorList>
    </citation>
    <scope>NUCLEOTIDE SEQUENCE [LARGE SCALE GENOMIC DNA]</scope>
    <source>
        <strain evidence="2 3">SSM6</strain>
    </source>
</reference>
<evidence type="ECO:0000256" key="1">
    <source>
        <dbReference type="SAM" id="SignalP"/>
    </source>
</evidence>
<dbReference type="EMBL" id="JBEGCJ010000007">
    <property type="protein sequence ID" value="MEQ6918718.1"/>
    <property type="molecule type" value="Genomic_DNA"/>
</dbReference>
<sequence>MLIKTTLIAAAVAIGLTGAAMAMADGAKAPTILDDQALDVVIAGTSNPVGALESVVVELNDSDALFLTTPNLCSDGNPCSDTLYYGNPALDMTYGGDACDGSEDCNKHPVFYTTIGGDPEEIDTNGATPPTYAPAAEVIEFGVLPLF</sequence>
<feature type="chain" id="PRO_5047025659" evidence="1">
    <location>
        <begin position="25"/>
        <end position="147"/>
    </location>
</feature>
<dbReference type="Proteomes" id="UP001442468">
    <property type="component" value="Unassembled WGS sequence"/>
</dbReference>
<feature type="signal peptide" evidence="1">
    <location>
        <begin position="1"/>
        <end position="24"/>
    </location>
</feature>
<protein>
    <submittedName>
        <fullName evidence="2">Uncharacterized protein</fullName>
    </submittedName>
</protein>
<evidence type="ECO:0000313" key="2">
    <source>
        <dbReference type="EMBL" id="MEQ6918718.1"/>
    </source>
</evidence>
<dbReference type="RefSeq" id="WP_349763003.1">
    <property type="nucleotide sequence ID" value="NZ_JBEGCJ010000007.1"/>
</dbReference>
<keyword evidence="3" id="KW-1185">Reference proteome</keyword>
<gene>
    <name evidence="2" type="ORF">ABE960_14455</name>
</gene>
<keyword evidence="1" id="KW-0732">Signal</keyword>
<proteinExistence type="predicted"/>